<dbReference type="PANTHER" id="PTHR33392:SF6">
    <property type="entry name" value="POLYISOPRENYL-TEICHOIC ACID--PEPTIDOGLYCAN TEICHOIC ACID TRANSFERASE TAGU"/>
    <property type="match status" value="1"/>
</dbReference>
<evidence type="ECO:0000256" key="1">
    <source>
        <dbReference type="ARBA" id="ARBA00006068"/>
    </source>
</evidence>
<dbReference type="EMBL" id="PFFQ01000066">
    <property type="protein sequence ID" value="PIW13757.1"/>
    <property type="molecule type" value="Genomic_DNA"/>
</dbReference>
<dbReference type="InterPro" id="IPR050922">
    <property type="entry name" value="LytR/CpsA/Psr_CW_biosynth"/>
</dbReference>
<dbReference type="InterPro" id="IPR027381">
    <property type="entry name" value="LytR/CpsA/Psr_C"/>
</dbReference>
<sequence length="559" mass="62868">MKTQSLPPSLRPRKSNRMSIWFRALVAMAIVCGALSVGSVIGVLASTFGQPTQNNSLAENDLIRQLTRKIEGLGQFSGSRTSGQETGKEGTNLDPWTILTNFRQLDRKINILVLGSDYNYVRGKKVSDQEAGIRSRTDTIMLVSLDPNRGDVSILSIPRDTRALLTGHHYDKINAAMVYGGVDLVKSTVSDLTGVPIDYYMALKVDGLINMVDIIGGIKIYVDKDMYYVDETAHLGINIHKGWKRMSGEQAHQYVRFRKDELGDIGRVQRQQKFIKAVLDQMLVPTSWIKIPELLSRLNENIETDIPNEMLGQIARFGMSSNKDKIRMVMLPGGFSGSAYQASYWLVNYEAAREVITELFPESTLANYQLAAQNLPAPSQEESMKRYRVSVWNGTNDLQTGREVVRRLREAGFNVWAIRKAPAESLVTRYVAQTGKTEVLPYLQRALGFEGERVAASVGDLITEFTVIIGEDLVRHMQAQPPANLSQPQSQHSQTQLAPAQQNSYAPRTRRRRQRPRQSSVQSDYEQNKPRNAAQEESRFENPPVPEYVERSTVDPLYN</sequence>
<dbReference type="InterPro" id="IPR004474">
    <property type="entry name" value="LytR_CpsA_psr"/>
</dbReference>
<dbReference type="Gene3D" id="3.40.630.190">
    <property type="entry name" value="LCP protein"/>
    <property type="match status" value="1"/>
</dbReference>
<dbReference type="Pfam" id="PF13399">
    <property type="entry name" value="LytR_C"/>
    <property type="match status" value="1"/>
</dbReference>
<keyword evidence="3" id="KW-0812">Transmembrane</keyword>
<evidence type="ECO:0000256" key="2">
    <source>
        <dbReference type="SAM" id="MobiDB-lite"/>
    </source>
</evidence>
<comment type="caution">
    <text evidence="6">The sequence shown here is derived from an EMBL/GenBank/DDBJ whole genome shotgun (WGS) entry which is preliminary data.</text>
</comment>
<feature type="transmembrane region" description="Helical" evidence="3">
    <location>
        <begin position="20"/>
        <end position="45"/>
    </location>
</feature>
<evidence type="ECO:0008006" key="8">
    <source>
        <dbReference type="Google" id="ProtNLM"/>
    </source>
</evidence>
<dbReference type="AlphaFoldDB" id="A0A2M7FWX1"/>
<evidence type="ECO:0000259" key="4">
    <source>
        <dbReference type="Pfam" id="PF03816"/>
    </source>
</evidence>
<name>A0A2M7FWX1_9BACT</name>
<reference evidence="6 7" key="1">
    <citation type="submission" date="2017-09" db="EMBL/GenBank/DDBJ databases">
        <title>Depth-based differentiation of microbial function through sediment-hosted aquifers and enrichment of novel symbionts in the deep terrestrial subsurface.</title>
        <authorList>
            <person name="Probst A.J."/>
            <person name="Ladd B."/>
            <person name="Jarett J.K."/>
            <person name="Geller-Mcgrath D.E."/>
            <person name="Sieber C.M."/>
            <person name="Emerson J.B."/>
            <person name="Anantharaman K."/>
            <person name="Thomas B.C."/>
            <person name="Malmstrom R."/>
            <person name="Stieglmeier M."/>
            <person name="Klingl A."/>
            <person name="Woyke T."/>
            <person name="Ryan C.M."/>
            <person name="Banfield J.F."/>
        </authorList>
    </citation>
    <scope>NUCLEOTIDE SEQUENCE [LARGE SCALE GENOMIC DNA]</scope>
    <source>
        <strain evidence="6">CG17_big_fil_post_rev_8_21_14_2_50_48_46</strain>
    </source>
</reference>
<dbReference type="NCBIfam" id="TIGR00350">
    <property type="entry name" value="lytR_cpsA_psr"/>
    <property type="match status" value="1"/>
</dbReference>
<comment type="similarity">
    <text evidence="1">Belongs to the LytR/CpsA/Psr (LCP) family.</text>
</comment>
<gene>
    <name evidence="6" type="ORF">COW36_24120</name>
</gene>
<proteinExistence type="inferred from homology"/>
<dbReference type="Pfam" id="PF03816">
    <property type="entry name" value="LytR_cpsA_psr"/>
    <property type="match status" value="1"/>
</dbReference>
<keyword evidence="3" id="KW-1133">Transmembrane helix</keyword>
<organism evidence="6 7">
    <name type="scientific">bacterium (Candidatus Blackallbacteria) CG17_big_fil_post_rev_8_21_14_2_50_48_46</name>
    <dbReference type="NCBI Taxonomy" id="2014261"/>
    <lineage>
        <taxon>Bacteria</taxon>
        <taxon>Candidatus Blackallbacteria</taxon>
    </lineage>
</organism>
<evidence type="ECO:0000313" key="7">
    <source>
        <dbReference type="Proteomes" id="UP000231019"/>
    </source>
</evidence>
<feature type="domain" description="LytR/CpsA/Psr regulator C-terminal" evidence="5">
    <location>
        <begin position="387"/>
        <end position="472"/>
    </location>
</feature>
<evidence type="ECO:0000256" key="3">
    <source>
        <dbReference type="SAM" id="Phobius"/>
    </source>
</evidence>
<dbReference type="PANTHER" id="PTHR33392">
    <property type="entry name" value="POLYISOPRENYL-TEICHOIC ACID--PEPTIDOGLYCAN TEICHOIC ACID TRANSFERASE TAGU"/>
    <property type="match status" value="1"/>
</dbReference>
<evidence type="ECO:0000313" key="6">
    <source>
        <dbReference type="EMBL" id="PIW13757.1"/>
    </source>
</evidence>
<dbReference type="Proteomes" id="UP000231019">
    <property type="component" value="Unassembled WGS sequence"/>
</dbReference>
<feature type="compositionally biased region" description="Polar residues" evidence="2">
    <location>
        <begin position="481"/>
        <end position="506"/>
    </location>
</feature>
<feature type="compositionally biased region" description="Basic and acidic residues" evidence="2">
    <location>
        <begin position="526"/>
        <end position="540"/>
    </location>
</feature>
<protein>
    <recommendedName>
        <fullName evidence="8">LytR family transcriptional regulator</fullName>
    </recommendedName>
</protein>
<feature type="region of interest" description="Disordered" evidence="2">
    <location>
        <begin position="480"/>
        <end position="559"/>
    </location>
</feature>
<evidence type="ECO:0000259" key="5">
    <source>
        <dbReference type="Pfam" id="PF13399"/>
    </source>
</evidence>
<accession>A0A2M7FWX1</accession>
<feature type="domain" description="Cell envelope-related transcriptional attenuator" evidence="4">
    <location>
        <begin position="136"/>
        <end position="282"/>
    </location>
</feature>
<keyword evidence="3" id="KW-0472">Membrane</keyword>